<comment type="caution">
    <text evidence="2">The sequence shown here is derived from an EMBL/GenBank/DDBJ whole genome shotgun (WGS) entry which is preliminary data.</text>
</comment>
<dbReference type="PROSITE" id="PS50887">
    <property type="entry name" value="GGDEF"/>
    <property type="match status" value="1"/>
</dbReference>
<dbReference type="SMART" id="SM00267">
    <property type="entry name" value="GGDEF"/>
    <property type="match status" value="1"/>
</dbReference>
<dbReference type="EMBL" id="JFBT01000001">
    <property type="protein sequence ID" value="EXG79434.1"/>
    <property type="molecule type" value="Genomic_DNA"/>
</dbReference>
<dbReference type="GO" id="GO:0005886">
    <property type="term" value="C:plasma membrane"/>
    <property type="evidence" value="ECO:0007669"/>
    <property type="project" value="TreeGrafter"/>
</dbReference>
<accession>A0A010ZL95</accession>
<dbReference type="InterPro" id="IPR043128">
    <property type="entry name" value="Rev_trsase/Diguanyl_cyclase"/>
</dbReference>
<dbReference type="RefSeq" id="WP_035848079.1">
    <property type="nucleotide sequence ID" value="NZ_KK073874.1"/>
</dbReference>
<dbReference type="HOGENOM" id="CLU_506909_0_0_11"/>
<dbReference type="Pfam" id="PF00990">
    <property type="entry name" value="GGDEF"/>
    <property type="match status" value="1"/>
</dbReference>
<dbReference type="OrthoDB" id="23692at2"/>
<reference evidence="2 3" key="1">
    <citation type="submission" date="2013-07" db="EMBL/GenBank/DDBJ databases">
        <authorList>
            <consortium name="DOE Joint Genome Institute"/>
            <person name="Eisen J."/>
            <person name="Huntemann M."/>
            <person name="Han J."/>
            <person name="Chen A."/>
            <person name="Kyrpides N."/>
            <person name="Mavromatis K."/>
            <person name="Markowitz V."/>
            <person name="Palaniappan K."/>
            <person name="Ivanova N."/>
            <person name="Schaumberg A."/>
            <person name="Pati A."/>
            <person name="Liolios K."/>
            <person name="Nordberg H.P."/>
            <person name="Cantor M.N."/>
            <person name="Hua S.X."/>
            <person name="Woyke T."/>
        </authorList>
    </citation>
    <scope>NUCLEOTIDE SEQUENCE [LARGE SCALE GENOMIC DNA]</scope>
    <source>
        <strain evidence="2 3">DSM 44712</strain>
    </source>
</reference>
<dbReference type="NCBIfam" id="TIGR00254">
    <property type="entry name" value="GGDEF"/>
    <property type="match status" value="1"/>
</dbReference>
<feature type="domain" description="GGDEF" evidence="1">
    <location>
        <begin position="408"/>
        <end position="537"/>
    </location>
</feature>
<gene>
    <name evidence="2" type="ORF">CryarDRAFT_0469</name>
</gene>
<evidence type="ECO:0000313" key="3">
    <source>
        <dbReference type="Proteomes" id="UP000021053"/>
    </source>
</evidence>
<keyword evidence="3" id="KW-1185">Reference proteome</keyword>
<dbReference type="CDD" id="cd01949">
    <property type="entry name" value="GGDEF"/>
    <property type="match status" value="1"/>
</dbReference>
<name>A0A010ZL95_9ACTN</name>
<dbReference type="GO" id="GO:0043709">
    <property type="term" value="P:cell adhesion involved in single-species biofilm formation"/>
    <property type="evidence" value="ECO:0007669"/>
    <property type="project" value="TreeGrafter"/>
</dbReference>
<dbReference type="Gene3D" id="3.30.70.270">
    <property type="match status" value="1"/>
</dbReference>
<dbReference type="PANTHER" id="PTHR45138:SF9">
    <property type="entry name" value="DIGUANYLATE CYCLASE DGCM-RELATED"/>
    <property type="match status" value="1"/>
</dbReference>
<dbReference type="PANTHER" id="PTHR45138">
    <property type="entry name" value="REGULATORY COMPONENTS OF SENSORY TRANSDUCTION SYSTEM"/>
    <property type="match status" value="1"/>
</dbReference>
<evidence type="ECO:0000313" key="2">
    <source>
        <dbReference type="EMBL" id="EXG79434.1"/>
    </source>
</evidence>
<dbReference type="InterPro" id="IPR029787">
    <property type="entry name" value="Nucleotide_cyclase"/>
</dbReference>
<evidence type="ECO:0000259" key="1">
    <source>
        <dbReference type="PROSITE" id="PS50887"/>
    </source>
</evidence>
<dbReference type="InterPro" id="IPR050469">
    <property type="entry name" value="Diguanylate_Cyclase"/>
</dbReference>
<organism evidence="2 3">
    <name type="scientific">Cryptosporangium arvum DSM 44712</name>
    <dbReference type="NCBI Taxonomy" id="927661"/>
    <lineage>
        <taxon>Bacteria</taxon>
        <taxon>Bacillati</taxon>
        <taxon>Actinomycetota</taxon>
        <taxon>Actinomycetes</taxon>
        <taxon>Cryptosporangiales</taxon>
        <taxon>Cryptosporangiaceae</taxon>
        <taxon>Cryptosporangium</taxon>
    </lineage>
</organism>
<dbReference type="AlphaFoldDB" id="A0A010ZL95"/>
<proteinExistence type="predicted"/>
<sequence>MNRIVEASATLPADRFAARVEAHALIEQVQISPCPEVVDRFADQAVAAGWSEVEVLLRHAQVLHSSLQGHPADEVRANCDAMRRAAEEFGDEILIALALASRALFLDDGGGATGEDLGGGLARAVAILEQIADSEPDELGLRALELPNAFVECGNVYHQYGLWELEDEMYQRACDALTRPLPASARHVGDHSRRVLVVNRLEGVTALVSALIEVGRRERARAVARDATRPSPAERAELPPAWAIEVRALEYFLDAVVDSTSGADEGTELWDALAESTWHGYRACVLLADALRAADAGEAIRSGELATRAADLLDEHRSPITTLAWYLAARTASDDGAAAGYARRLASLRWQDRLGRLGAARARLMAERVLRESEQLSRQALADGLTGLANRHAETRFVARLRGRGGQNRLAVVLVDVDHFKAVNDTFGHAVGDKVLQVIGTVLQAAVRTSSDLAVRRGGDEFMLLVDLSGRPEFSFRVDDIVRAVADHEWDAVAPGLRVSVSAGHASGAANRVDELTETADEQLYRAKAAGRGRALG</sequence>
<dbReference type="GO" id="GO:1902201">
    <property type="term" value="P:negative regulation of bacterial-type flagellum-dependent cell motility"/>
    <property type="evidence" value="ECO:0007669"/>
    <property type="project" value="TreeGrafter"/>
</dbReference>
<dbReference type="SUPFAM" id="SSF55073">
    <property type="entry name" value="Nucleotide cyclase"/>
    <property type="match status" value="1"/>
</dbReference>
<dbReference type="Proteomes" id="UP000021053">
    <property type="component" value="Unassembled WGS sequence"/>
</dbReference>
<dbReference type="GO" id="GO:0052621">
    <property type="term" value="F:diguanylate cyclase activity"/>
    <property type="evidence" value="ECO:0007669"/>
    <property type="project" value="TreeGrafter"/>
</dbReference>
<protein>
    <submittedName>
        <fullName evidence="2">Diguanylate cyclase (GGDEF) domain-containing protein</fullName>
    </submittedName>
</protein>
<dbReference type="InterPro" id="IPR000160">
    <property type="entry name" value="GGDEF_dom"/>
</dbReference>